<proteinExistence type="predicted"/>
<comment type="caution">
    <text evidence="3">The sequence shown here is derived from an EMBL/GenBank/DDBJ whole genome shotgun (WGS) entry which is preliminary data.</text>
</comment>
<feature type="domain" description="Fibronectin type-III" evidence="2">
    <location>
        <begin position="101"/>
        <end position="207"/>
    </location>
</feature>
<dbReference type="InterPro" id="IPR036116">
    <property type="entry name" value="FN3_sf"/>
</dbReference>
<dbReference type="SUPFAM" id="SSF49265">
    <property type="entry name" value="Fibronectin type III"/>
    <property type="match status" value="2"/>
</dbReference>
<sequence length="283" mass="30851">MDITIVGESPSRSLLKWAGPKEWSAVLSTYAVMVCTSFNACDAEAGDMDCTNYETPVMKLPFDSTADTAYCVMVTATTRCGGDVILSRPAAAVVRTPAFRPPDVSKVKVTVVGNDSFTVSWQRPEGQFDYYWMEVTDSNAVLGSSEHRHVGSCVSGTLLRPHQTQVRCSQVKSCTNASLTIYTHVNGPPEQTSHGVTVEGIFIPGKGPPDVTNMTLEDIGVDSFTVSWERPKGHFDYYWVAVTDDEGSRGGSEHFHVDSCRNGTILHPEQTRITCGHLEACTN</sequence>
<dbReference type="InterPro" id="IPR003961">
    <property type="entry name" value="FN3_dom"/>
</dbReference>
<feature type="non-terminal residue" evidence="3">
    <location>
        <position position="283"/>
    </location>
</feature>
<dbReference type="Gene3D" id="2.60.40.10">
    <property type="entry name" value="Immunoglobulins"/>
    <property type="match status" value="2"/>
</dbReference>
<evidence type="ECO:0000313" key="4">
    <source>
        <dbReference type="Proteomes" id="UP001321473"/>
    </source>
</evidence>
<keyword evidence="4" id="KW-1185">Reference proteome</keyword>
<protein>
    <recommendedName>
        <fullName evidence="2">Fibronectin type-III domain-containing protein</fullName>
    </recommendedName>
</protein>
<dbReference type="EMBL" id="JARKHS020028306">
    <property type="protein sequence ID" value="KAK8764398.1"/>
    <property type="molecule type" value="Genomic_DNA"/>
</dbReference>
<keyword evidence="1" id="KW-0677">Repeat</keyword>
<dbReference type="AlphaFoldDB" id="A0AAQ4DPK8"/>
<accession>A0AAQ4DPK8</accession>
<dbReference type="PANTHER" id="PTHR46708">
    <property type="entry name" value="TENASCIN"/>
    <property type="match status" value="1"/>
</dbReference>
<dbReference type="PANTHER" id="PTHR46708:SF2">
    <property type="entry name" value="FIBRONECTIN TYPE-III DOMAIN-CONTAINING PROTEIN"/>
    <property type="match status" value="1"/>
</dbReference>
<feature type="domain" description="Fibronectin type-III" evidence="2">
    <location>
        <begin position="208"/>
        <end position="269"/>
    </location>
</feature>
<evidence type="ECO:0000313" key="3">
    <source>
        <dbReference type="EMBL" id="KAK8764398.1"/>
    </source>
</evidence>
<dbReference type="Proteomes" id="UP001321473">
    <property type="component" value="Unassembled WGS sequence"/>
</dbReference>
<name>A0AAQ4DPK8_AMBAM</name>
<gene>
    <name evidence="3" type="ORF">V5799_032993</name>
</gene>
<evidence type="ECO:0000256" key="1">
    <source>
        <dbReference type="ARBA" id="ARBA00022737"/>
    </source>
</evidence>
<evidence type="ECO:0000259" key="2">
    <source>
        <dbReference type="SMART" id="SM00060"/>
    </source>
</evidence>
<dbReference type="InterPro" id="IPR050991">
    <property type="entry name" value="ECM_Regulatory_Proteins"/>
</dbReference>
<dbReference type="CDD" id="cd00063">
    <property type="entry name" value="FN3"/>
    <property type="match status" value="1"/>
</dbReference>
<dbReference type="InterPro" id="IPR013783">
    <property type="entry name" value="Ig-like_fold"/>
</dbReference>
<reference evidence="3 4" key="1">
    <citation type="journal article" date="2023" name="Arcadia Sci">
        <title>De novo assembly of a long-read Amblyomma americanum tick genome.</title>
        <authorList>
            <person name="Chou S."/>
            <person name="Poskanzer K.E."/>
            <person name="Rollins M."/>
            <person name="Thuy-Boun P.S."/>
        </authorList>
    </citation>
    <scope>NUCLEOTIDE SEQUENCE [LARGE SCALE GENOMIC DNA]</scope>
    <source>
        <strain evidence="3">F_SG_1</strain>
        <tissue evidence="3">Salivary glands</tissue>
    </source>
</reference>
<organism evidence="3 4">
    <name type="scientific">Amblyomma americanum</name>
    <name type="common">Lone star tick</name>
    <dbReference type="NCBI Taxonomy" id="6943"/>
    <lineage>
        <taxon>Eukaryota</taxon>
        <taxon>Metazoa</taxon>
        <taxon>Ecdysozoa</taxon>
        <taxon>Arthropoda</taxon>
        <taxon>Chelicerata</taxon>
        <taxon>Arachnida</taxon>
        <taxon>Acari</taxon>
        <taxon>Parasitiformes</taxon>
        <taxon>Ixodida</taxon>
        <taxon>Ixodoidea</taxon>
        <taxon>Ixodidae</taxon>
        <taxon>Amblyomminae</taxon>
        <taxon>Amblyomma</taxon>
    </lineage>
</organism>
<dbReference type="SMART" id="SM00060">
    <property type="entry name" value="FN3"/>
    <property type="match status" value="2"/>
</dbReference>